<reference evidence="2 3" key="1">
    <citation type="submission" date="2021-02" db="EMBL/GenBank/DDBJ databases">
        <title>Actinophytocola xerophila sp. nov., isolated from soil of cotton cropping field.</title>
        <authorList>
            <person name="Huang R."/>
            <person name="Chen X."/>
            <person name="Ge X."/>
            <person name="Liu W."/>
        </authorList>
    </citation>
    <scope>NUCLEOTIDE SEQUENCE [LARGE SCALE GENOMIC DNA]</scope>
    <source>
        <strain evidence="2 3">S1-96</strain>
    </source>
</reference>
<evidence type="ECO:0000313" key="3">
    <source>
        <dbReference type="Proteomes" id="UP001156441"/>
    </source>
</evidence>
<gene>
    <name evidence="2" type="ORF">JT362_13725</name>
</gene>
<organism evidence="2 3">
    <name type="scientific">Actinophytocola gossypii</name>
    <dbReference type="NCBI Taxonomy" id="2812003"/>
    <lineage>
        <taxon>Bacteria</taxon>
        <taxon>Bacillati</taxon>
        <taxon>Actinomycetota</taxon>
        <taxon>Actinomycetes</taxon>
        <taxon>Pseudonocardiales</taxon>
        <taxon>Pseudonocardiaceae</taxon>
    </lineage>
</organism>
<dbReference type="PANTHER" id="PTHR30344:SF1">
    <property type="entry name" value="6-PHOSPHOGLUCONOLACTONASE"/>
    <property type="match status" value="1"/>
</dbReference>
<dbReference type="InterPro" id="IPR050282">
    <property type="entry name" value="Cycloisomerase_2"/>
</dbReference>
<keyword evidence="3" id="KW-1185">Reference proteome</keyword>
<dbReference type="Gene3D" id="2.130.10.10">
    <property type="entry name" value="YVTN repeat-like/Quinoprotein amine dehydrogenase"/>
    <property type="match status" value="1"/>
</dbReference>
<evidence type="ECO:0000313" key="2">
    <source>
        <dbReference type="EMBL" id="MCT2584178.1"/>
    </source>
</evidence>
<dbReference type="InterPro" id="IPR019405">
    <property type="entry name" value="Lactonase_7-beta_prop"/>
</dbReference>
<dbReference type="InterPro" id="IPR015943">
    <property type="entry name" value="WD40/YVTN_repeat-like_dom_sf"/>
</dbReference>
<name>A0ABT2J8S7_9PSEU</name>
<protein>
    <submittedName>
        <fullName evidence="2">Lactonase family protein</fullName>
    </submittedName>
</protein>
<dbReference type="EMBL" id="JAFFZE010000011">
    <property type="protein sequence ID" value="MCT2584178.1"/>
    <property type="molecule type" value="Genomic_DNA"/>
</dbReference>
<dbReference type="PANTHER" id="PTHR30344">
    <property type="entry name" value="6-PHOSPHOGLUCONOLACTONASE-RELATED"/>
    <property type="match status" value="1"/>
</dbReference>
<dbReference type="Pfam" id="PF10282">
    <property type="entry name" value="Lactonase"/>
    <property type="match status" value="1"/>
</dbReference>
<dbReference type="InterPro" id="IPR011048">
    <property type="entry name" value="Haem_d1_sf"/>
</dbReference>
<accession>A0ABT2J8S7</accession>
<dbReference type="SUPFAM" id="SSF51004">
    <property type="entry name" value="C-terminal (heme d1) domain of cytochrome cd1-nitrite reductase"/>
    <property type="match status" value="1"/>
</dbReference>
<dbReference type="RefSeq" id="WP_260191574.1">
    <property type="nucleotide sequence ID" value="NZ_JAFFZE010000011.1"/>
</dbReference>
<comment type="caution">
    <text evidence="2">The sequence shown here is derived from an EMBL/GenBank/DDBJ whole genome shotgun (WGS) entry which is preliminary data.</text>
</comment>
<comment type="similarity">
    <text evidence="1">Belongs to the cycloisomerase 2 family.</text>
</comment>
<sequence>MFYVGCYTSASGGDGTGITALREDSSGGLVAVAELPMTSPSWLVRHPTAPVVYAVNESADGAITTVSLDPFEALDTVPSGGADPCHLAVTPDECFLLCSNYSSGSLAVFGLAADGRVTGRTDLVEHSGSGPVPDRQEGPHVHMAVPVETPQGTLVSAVDLGTDEIHTYLLSSDGSLSPLAVSALPPGTGPRQLVRRPGTDLAYVPGELAGTLVTVRESPAGTFAVLDVTPASSRPDGTNHVAHVEVHGDRLYVSNRGPDTITTFDLTGSTARAVDERPCGEFPRHFTIVDGTCHTAAQRDDAIVSFTLPDGEPRRFPTGTPTCVIAG</sequence>
<dbReference type="Proteomes" id="UP001156441">
    <property type="component" value="Unassembled WGS sequence"/>
</dbReference>
<proteinExistence type="inferred from homology"/>
<evidence type="ECO:0000256" key="1">
    <source>
        <dbReference type="ARBA" id="ARBA00005564"/>
    </source>
</evidence>